<organism evidence="5 6">
    <name type="scientific">Pristionchus fissidentatus</name>
    <dbReference type="NCBI Taxonomy" id="1538716"/>
    <lineage>
        <taxon>Eukaryota</taxon>
        <taxon>Metazoa</taxon>
        <taxon>Ecdysozoa</taxon>
        <taxon>Nematoda</taxon>
        <taxon>Chromadorea</taxon>
        <taxon>Rhabditida</taxon>
        <taxon>Rhabditina</taxon>
        <taxon>Diplogasteromorpha</taxon>
        <taxon>Diplogasteroidea</taxon>
        <taxon>Neodiplogasteridae</taxon>
        <taxon>Pristionchus</taxon>
    </lineage>
</organism>
<feature type="repeat" description="ANK" evidence="3">
    <location>
        <begin position="1019"/>
        <end position="1051"/>
    </location>
</feature>
<feature type="repeat" description="ANK" evidence="3">
    <location>
        <begin position="739"/>
        <end position="771"/>
    </location>
</feature>
<dbReference type="InterPro" id="IPR002110">
    <property type="entry name" value="Ankyrin_rpt"/>
</dbReference>
<keyword evidence="1" id="KW-0677">Repeat</keyword>
<dbReference type="InterPro" id="IPR036770">
    <property type="entry name" value="Ankyrin_rpt-contain_sf"/>
</dbReference>
<feature type="region of interest" description="Disordered" evidence="4">
    <location>
        <begin position="1189"/>
        <end position="1214"/>
    </location>
</feature>
<dbReference type="EMBL" id="BTSY01000004">
    <property type="protein sequence ID" value="GMT26075.1"/>
    <property type="molecule type" value="Genomic_DNA"/>
</dbReference>
<sequence length="1214" mass="132081">MIIYGAEEYRLNLEGGEDDLDDDRLPEELGEYNFFHSSDLTTSILIGDDGAFEAELASHHDVNKADSSGCTPLHYACFVGNTHYIEQLLEHGAKPDVKDHSRWTPLHRAVQKDNYEAVDRLLSAGANQWSTCKLQQTPLHVAATHNAVASATLLLQLSPEHINKTDKQGSPALHHAAYYNNDSFVRLLLDYNADFTVRDKEGRSSAHWAAIGGHEKILVMLSEQGADLTARDKKGRTPLHYSAFTGKTAAIDCLLRKTDQPIDARDNDGFTPLHYATHTGNIRAIRLLVDNGASLDVESADGMSVAHIAAAHTESSHALDYYLTLLPSSQRGDAVRKALQAKRAGGFTPLHLACDQGRISRVDSLIRNGVDPQAKADGDIAPLHVAACAGHQLVIKHLLKDKSVDVNTPLRNGLTALHLCAAHSYVSTVRSLIEFGADVNLVDKKQRTALHLAAVSTNEHNEFCVETLIAADADISPRDIYGFTPLHYAASKSSQHVVEKLIRANADTEALDANRRTALHHAVWRAKGCTPVIQALCKSNGSLLQRRDAFGFYPIHYAASRGNSSLVQFLFDGMGTLDISSAQPFHLSPLHVAVAYDRVSVVRVLVNALTKQAAMLEQGTCTLVDKVGLETDAKLRIPLHYAMERGFLECAKLLTLHKKSVKTKLRWSDKSGMTPIHLAAAESHPHCVQWAMSMTDVLYSKDSRMRTPAMLAITSNLDAPVLNMLIEKTKKPEHQRDSHGRGFLHRAVFVKNRKLVQELLEMGCDPNDADQAGVSALHVAAAGGDREIVQLLRKSGARLNRVDAEGRLPADWAAAYGQLDTLEELAPSAAPVQIPLSPSSLRKMSRSRGEEDEVEEREMEDEEEGEGQEEAGAVEGGGDSAGDQSTSTAGDMNESGEEQGDESRREEREEVEAGEGEKSKTVEELNQSVDGDKAATLSPVLQQLQQQSTSSSPRPASQQLLSPPVGSAAGSPAASTSSAAAAAAVTPAAVLLAATRGHLPCLQHLLSLDQQLVHALDREGRTPMHLAALHARFDCVELLLLENASIEAVDYLGRTPLMLAVLKPKAITVVQLLLDHEADISKRDIDGNTVFHLVCTEKNEDAAKLLVAVLKEVETPAARAAIANVQNSKGETPLHLITKHGLVSYYLEIVPYAAESFWKRDNNNRFPITSPVKDSEVADVMDMLIGEMVESQKKSAPSSRKQSQSTHDGEEETF</sequence>
<feature type="region of interest" description="Disordered" evidence="4">
    <location>
        <begin position="830"/>
        <end position="925"/>
    </location>
</feature>
<evidence type="ECO:0000313" key="5">
    <source>
        <dbReference type="EMBL" id="GMT26075.1"/>
    </source>
</evidence>
<keyword evidence="2 3" id="KW-0040">ANK repeat</keyword>
<dbReference type="Pfam" id="PF12796">
    <property type="entry name" value="Ank_2"/>
    <property type="match status" value="7"/>
</dbReference>
<feature type="repeat" description="ANK" evidence="3">
    <location>
        <begin position="1052"/>
        <end position="1085"/>
    </location>
</feature>
<gene>
    <name evidence="5" type="ORF">PFISCL1PPCAC_17372</name>
</gene>
<feature type="repeat" description="ANK" evidence="3">
    <location>
        <begin position="168"/>
        <end position="200"/>
    </location>
</feature>
<feature type="repeat" description="ANK" evidence="3">
    <location>
        <begin position="772"/>
        <end position="804"/>
    </location>
</feature>
<accession>A0AAV5W2N0</accession>
<dbReference type="Gene3D" id="1.25.40.20">
    <property type="entry name" value="Ankyrin repeat-containing domain"/>
    <property type="match status" value="8"/>
</dbReference>
<reference evidence="5" key="1">
    <citation type="submission" date="2023-10" db="EMBL/GenBank/DDBJ databases">
        <title>Genome assembly of Pristionchus species.</title>
        <authorList>
            <person name="Yoshida K."/>
            <person name="Sommer R.J."/>
        </authorList>
    </citation>
    <scope>NUCLEOTIDE SEQUENCE</scope>
    <source>
        <strain evidence="5">RS5133</strain>
    </source>
</reference>
<dbReference type="PRINTS" id="PR01415">
    <property type="entry name" value="ANKYRIN"/>
</dbReference>
<comment type="caution">
    <text evidence="5">The sequence shown here is derived from an EMBL/GenBank/DDBJ whole genome shotgun (WGS) entry which is preliminary data.</text>
</comment>
<keyword evidence="6" id="KW-1185">Reference proteome</keyword>
<feature type="compositionally biased region" description="Polar residues" evidence="4">
    <location>
        <begin position="1194"/>
        <end position="1206"/>
    </location>
</feature>
<feature type="compositionally biased region" description="Acidic residues" evidence="4">
    <location>
        <begin position="850"/>
        <end position="869"/>
    </location>
</feature>
<feature type="repeat" description="ANK" evidence="3">
    <location>
        <begin position="345"/>
        <end position="377"/>
    </location>
</feature>
<dbReference type="PANTHER" id="PTHR24166:SF48">
    <property type="entry name" value="PROTEIN VAPYRIN"/>
    <property type="match status" value="1"/>
</dbReference>
<feature type="repeat" description="ANK" evidence="3">
    <location>
        <begin position="445"/>
        <end position="480"/>
    </location>
</feature>
<feature type="region of interest" description="Disordered" evidence="4">
    <location>
        <begin position="942"/>
        <end position="973"/>
    </location>
</feature>
<dbReference type="PROSITE" id="PS50297">
    <property type="entry name" value="ANK_REP_REGION"/>
    <property type="match status" value="11"/>
</dbReference>
<dbReference type="Pfam" id="PF13857">
    <property type="entry name" value="Ank_5"/>
    <property type="match status" value="1"/>
</dbReference>
<feature type="repeat" description="ANK" evidence="3">
    <location>
        <begin position="234"/>
        <end position="267"/>
    </location>
</feature>
<dbReference type="SUPFAM" id="SSF48403">
    <property type="entry name" value="Ankyrin repeat"/>
    <property type="match status" value="4"/>
</dbReference>
<dbReference type="Proteomes" id="UP001432322">
    <property type="component" value="Unassembled WGS sequence"/>
</dbReference>
<feature type="repeat" description="ANK" evidence="3">
    <location>
        <begin position="550"/>
        <end position="582"/>
    </location>
</feature>
<feature type="repeat" description="ANK" evidence="3">
    <location>
        <begin position="68"/>
        <end position="100"/>
    </location>
</feature>
<evidence type="ECO:0000256" key="4">
    <source>
        <dbReference type="SAM" id="MobiDB-lite"/>
    </source>
</evidence>
<evidence type="ECO:0000256" key="1">
    <source>
        <dbReference type="ARBA" id="ARBA00022737"/>
    </source>
</evidence>
<dbReference type="SMART" id="SM00248">
    <property type="entry name" value="ANK"/>
    <property type="match status" value="25"/>
</dbReference>
<feature type="repeat" description="ANK" evidence="3">
    <location>
        <begin position="201"/>
        <end position="233"/>
    </location>
</feature>
<evidence type="ECO:0008006" key="7">
    <source>
        <dbReference type="Google" id="ProtNLM"/>
    </source>
</evidence>
<dbReference type="PANTHER" id="PTHR24166">
    <property type="entry name" value="ROLLING PEBBLES, ISOFORM B"/>
    <property type="match status" value="1"/>
</dbReference>
<feature type="repeat" description="ANK" evidence="3">
    <location>
        <begin position="268"/>
        <end position="300"/>
    </location>
</feature>
<protein>
    <recommendedName>
        <fullName evidence="7">Ankyrin repeat-containing protein</fullName>
    </recommendedName>
</protein>
<evidence type="ECO:0000313" key="6">
    <source>
        <dbReference type="Proteomes" id="UP001432322"/>
    </source>
</evidence>
<dbReference type="AlphaFoldDB" id="A0AAV5W2N0"/>
<dbReference type="Pfam" id="PF00023">
    <property type="entry name" value="Ank"/>
    <property type="match status" value="2"/>
</dbReference>
<feature type="repeat" description="ANK" evidence="3">
    <location>
        <begin position="481"/>
        <end position="513"/>
    </location>
</feature>
<name>A0AAV5W2N0_9BILA</name>
<feature type="repeat" description="ANK" evidence="3">
    <location>
        <begin position="101"/>
        <end position="127"/>
    </location>
</feature>
<dbReference type="InterPro" id="IPR050889">
    <property type="entry name" value="Dendritic_Spine_Reg/Scaffold"/>
</dbReference>
<feature type="repeat" description="ANK" evidence="3">
    <location>
        <begin position="412"/>
        <end position="444"/>
    </location>
</feature>
<dbReference type="PROSITE" id="PS50088">
    <property type="entry name" value="ANK_REPEAT"/>
    <property type="match status" value="15"/>
</dbReference>
<proteinExistence type="predicted"/>
<evidence type="ECO:0000256" key="3">
    <source>
        <dbReference type="PROSITE-ProRule" id="PRU00023"/>
    </source>
</evidence>
<evidence type="ECO:0000256" key="2">
    <source>
        <dbReference type="ARBA" id="ARBA00023043"/>
    </source>
</evidence>